<organism evidence="1 2">
    <name type="scientific">Rhabditophanes sp. KR3021</name>
    <dbReference type="NCBI Taxonomy" id="114890"/>
    <lineage>
        <taxon>Eukaryota</taxon>
        <taxon>Metazoa</taxon>
        <taxon>Ecdysozoa</taxon>
        <taxon>Nematoda</taxon>
        <taxon>Chromadorea</taxon>
        <taxon>Rhabditida</taxon>
        <taxon>Tylenchina</taxon>
        <taxon>Panagrolaimomorpha</taxon>
        <taxon>Strongyloidoidea</taxon>
        <taxon>Alloionematidae</taxon>
        <taxon>Rhabditophanes</taxon>
    </lineage>
</organism>
<reference evidence="2" key="1">
    <citation type="submission" date="2016-11" db="UniProtKB">
        <authorList>
            <consortium name="WormBaseParasite"/>
        </authorList>
    </citation>
    <scope>IDENTIFICATION</scope>
    <source>
        <strain evidence="2">KR3021</strain>
    </source>
</reference>
<sequence length="79" mass="8695">MAKVQIIFALLAVLFLASFEIVSGQYYGYGYGAYGYPSAYGYGYGDYGYGGYSGYYPGSYYGYYGKRSVGVEPANNQQQ</sequence>
<name>A0AC35TZH5_9BILA</name>
<evidence type="ECO:0000313" key="2">
    <source>
        <dbReference type="WBParaSite" id="RSKR_0000595800.1"/>
    </source>
</evidence>
<dbReference type="WBParaSite" id="RSKR_0000595800.1">
    <property type="protein sequence ID" value="RSKR_0000595800.1"/>
    <property type="gene ID" value="RSKR_0000595800"/>
</dbReference>
<protein>
    <submittedName>
        <fullName evidence="2">Uncharacterized protein</fullName>
    </submittedName>
</protein>
<accession>A0AC35TZH5</accession>
<evidence type="ECO:0000313" key="1">
    <source>
        <dbReference type="Proteomes" id="UP000095286"/>
    </source>
</evidence>
<proteinExistence type="predicted"/>
<dbReference type="Proteomes" id="UP000095286">
    <property type="component" value="Unplaced"/>
</dbReference>